<keyword evidence="3" id="KW-0694">RNA-binding</keyword>
<evidence type="ECO:0000256" key="1">
    <source>
        <dbReference type="ARBA" id="ARBA00010876"/>
    </source>
</evidence>
<feature type="compositionally biased region" description="Basic and acidic residues" evidence="4">
    <location>
        <begin position="186"/>
        <end position="203"/>
    </location>
</feature>
<keyword evidence="7" id="KW-1185">Reference proteome</keyword>
<dbReference type="PROSITE" id="PS50889">
    <property type="entry name" value="S4"/>
    <property type="match status" value="1"/>
</dbReference>
<dbReference type="InterPro" id="IPR020103">
    <property type="entry name" value="PsdUridine_synth_cat_dom_sf"/>
</dbReference>
<comment type="similarity">
    <text evidence="1">Belongs to the pseudouridine synthase RluA family.</text>
</comment>
<evidence type="ECO:0000256" key="3">
    <source>
        <dbReference type="PROSITE-ProRule" id="PRU00182"/>
    </source>
</evidence>
<evidence type="ECO:0000256" key="2">
    <source>
        <dbReference type="ARBA" id="ARBA00023235"/>
    </source>
</evidence>
<dbReference type="PANTHER" id="PTHR21600:SF44">
    <property type="entry name" value="RIBOSOMAL LARGE SUBUNIT PSEUDOURIDINE SYNTHASE D"/>
    <property type="match status" value="1"/>
</dbReference>
<accession>A0ABR4XMK1</accession>
<organism evidence="6 7">
    <name type="scientific">Porphyromonas canoris</name>
    <dbReference type="NCBI Taxonomy" id="36875"/>
    <lineage>
        <taxon>Bacteria</taxon>
        <taxon>Pseudomonadati</taxon>
        <taxon>Bacteroidota</taxon>
        <taxon>Bacteroidia</taxon>
        <taxon>Bacteroidales</taxon>
        <taxon>Porphyromonadaceae</taxon>
        <taxon>Porphyromonas</taxon>
    </lineage>
</organism>
<evidence type="ECO:0000313" key="6">
    <source>
        <dbReference type="EMBL" id="KGN93091.1"/>
    </source>
</evidence>
<dbReference type="Gene3D" id="3.30.2350.10">
    <property type="entry name" value="Pseudouridine synthase"/>
    <property type="match status" value="1"/>
</dbReference>
<feature type="region of interest" description="Disordered" evidence="4">
    <location>
        <begin position="184"/>
        <end position="203"/>
    </location>
</feature>
<dbReference type="EMBL" id="JQZV01000005">
    <property type="protein sequence ID" value="KGN93091.1"/>
    <property type="molecule type" value="Genomic_DNA"/>
</dbReference>
<comment type="caution">
    <text evidence="6">The sequence shown here is derived from an EMBL/GenBank/DDBJ whole genome shotgun (WGS) entry which is preliminary data.</text>
</comment>
<dbReference type="SUPFAM" id="SSF55120">
    <property type="entry name" value="Pseudouridine synthase"/>
    <property type="match status" value="1"/>
</dbReference>
<dbReference type="SUPFAM" id="SSF55174">
    <property type="entry name" value="Alpha-L RNA-binding motif"/>
    <property type="match status" value="1"/>
</dbReference>
<gene>
    <name evidence="6" type="ORF">HQ43_02600</name>
</gene>
<dbReference type="Pfam" id="PF00849">
    <property type="entry name" value="PseudoU_synth_2"/>
    <property type="match status" value="1"/>
</dbReference>
<dbReference type="PANTHER" id="PTHR21600">
    <property type="entry name" value="MITOCHONDRIAL RNA PSEUDOURIDINE SYNTHASE"/>
    <property type="match status" value="1"/>
</dbReference>
<dbReference type="PROSITE" id="PS01129">
    <property type="entry name" value="PSI_RLU"/>
    <property type="match status" value="1"/>
</dbReference>
<proteinExistence type="inferred from homology"/>
<evidence type="ECO:0000259" key="5">
    <source>
        <dbReference type="Pfam" id="PF00849"/>
    </source>
</evidence>
<evidence type="ECO:0000313" key="7">
    <source>
        <dbReference type="Proteomes" id="UP000030101"/>
    </source>
</evidence>
<dbReference type="InterPro" id="IPR050188">
    <property type="entry name" value="RluA_PseudoU_synthase"/>
</dbReference>
<sequence length="303" mass="34404">MKGNPIQETYHVREAMELLPYLVHVSSRSRSSAKQLLSAKRVLVNSEYISQATHLLSPRDVVQISRVSRPEEFNHPKIKILWEDSDYVVIEKLYGQYTVDTTGKYGDRTAIRLLSNHYKKYDPDAKLFMVNRLDRETSGIVVFAKGLQAKELIISSWNKIVQEQIFVAAVGGVPAENKMQISTLARNKEDSSKKQKSKSETRERNASVVELSLLRTDGESSVVQLNASLGRIFSLRQVLANKGLVIMGDKRNSSPFTLKDRIALEQISLVFTHPKTGKRISLKRSFPTHLFGYLKNRQSDNQI</sequence>
<protein>
    <recommendedName>
        <fullName evidence="5">Pseudouridine synthase RsuA/RluA-like domain-containing protein</fullName>
    </recommendedName>
</protein>
<dbReference type="InterPro" id="IPR006224">
    <property type="entry name" value="PsdUridine_synth_RluA-like_CS"/>
</dbReference>
<name>A0ABR4XMK1_9PORP</name>
<dbReference type="InterPro" id="IPR006145">
    <property type="entry name" value="PsdUridine_synth_RsuA/RluA"/>
</dbReference>
<feature type="domain" description="Pseudouridine synthase RsuA/RluA-like" evidence="5">
    <location>
        <begin position="86"/>
        <end position="240"/>
    </location>
</feature>
<dbReference type="Proteomes" id="UP000030101">
    <property type="component" value="Unassembled WGS sequence"/>
</dbReference>
<keyword evidence="2" id="KW-0413">Isomerase</keyword>
<reference evidence="6 7" key="1">
    <citation type="submission" date="2014-08" db="EMBL/GenBank/DDBJ databases">
        <title>Porphyromonas canoris strain:OH2762 Genome sequencing.</title>
        <authorList>
            <person name="Wallis C."/>
            <person name="Deusch O."/>
            <person name="O'Flynn C."/>
            <person name="Davis I."/>
            <person name="Jospin G."/>
            <person name="Darling A.E."/>
            <person name="Coil D.A."/>
            <person name="Alexiev A."/>
            <person name="Horsfall A."/>
            <person name="Kirkwood N."/>
            <person name="Harris S."/>
            <person name="Eisen J.A."/>
        </authorList>
    </citation>
    <scope>NUCLEOTIDE SEQUENCE [LARGE SCALE GENOMIC DNA]</scope>
    <source>
        <strain evidence="7">COT-108 OH2762</strain>
    </source>
</reference>
<evidence type="ECO:0000256" key="4">
    <source>
        <dbReference type="SAM" id="MobiDB-lite"/>
    </source>
</evidence>